<sequence>MAVNLLLLFFKINSLAGAGRRAGELALVNLVFPLSAIHLSYLADLLGITWKSCRKIHRATGWMAVSLLLFHIIVALQTQDFTFPLREVRNLFTLLAAISLGLLVLLSLPSVRRLCYEIFLRAHQVLAGHFVYGTWQHLPSHSHASQIYLLVALGVFGLTLLSQSIVFLYRNGLFSGRGTPRAVVSFSVSKAEEDSVVNAVHVRVLLPRPVRVEAGQYINLWMPSVSLCSWMQTHPFTVILWSKGKQDTMELLVKPRRGLTADLARYAPTDEQSEGSSISFLALITGPHGVSEEVGHYESILLLASGCGVAGAIPYLKKAIYGYNTCTSQIRQLHLVWQVESIDEMSAALTLLNRLLKDDIVDGGYVGIVSTREIPSEADHIHGSRYSTSLFTSWTALAIRSSYLGTTNESIYTRDYQITKA</sequence>
<dbReference type="PROSITE" id="PS51384">
    <property type="entry name" value="FAD_FR"/>
    <property type="match status" value="1"/>
</dbReference>
<keyword evidence="4 10" id="KW-0812">Transmembrane</keyword>
<comment type="subcellular location">
    <subcellularLocation>
        <location evidence="1">Membrane</location>
        <topology evidence="1">Multi-pass membrane protein</topology>
    </subcellularLocation>
</comment>
<keyword evidence="3" id="KW-0813">Transport</keyword>
<keyword evidence="9 10" id="KW-0472">Membrane</keyword>
<feature type="transmembrane region" description="Helical" evidence="10">
    <location>
        <begin position="91"/>
        <end position="111"/>
    </location>
</feature>
<gene>
    <name evidence="13" type="ORF">MPDQ_007911</name>
</gene>
<name>A0A507QR46_MONPU</name>
<feature type="transmembrane region" description="Helical" evidence="10">
    <location>
        <begin position="59"/>
        <end position="79"/>
    </location>
</feature>
<dbReference type="STRING" id="5098.A0A507QR46"/>
<dbReference type="GO" id="GO:0015677">
    <property type="term" value="P:copper ion import"/>
    <property type="evidence" value="ECO:0007669"/>
    <property type="project" value="TreeGrafter"/>
</dbReference>
<evidence type="ECO:0000256" key="4">
    <source>
        <dbReference type="ARBA" id="ARBA00022692"/>
    </source>
</evidence>
<dbReference type="InterPro" id="IPR017927">
    <property type="entry name" value="FAD-bd_FR_type"/>
</dbReference>
<evidence type="ECO:0000256" key="7">
    <source>
        <dbReference type="ARBA" id="ARBA00023002"/>
    </source>
</evidence>
<evidence type="ECO:0000256" key="11">
    <source>
        <dbReference type="SAM" id="SignalP"/>
    </source>
</evidence>
<dbReference type="Pfam" id="PF01794">
    <property type="entry name" value="Ferric_reduct"/>
    <property type="match status" value="1"/>
</dbReference>
<dbReference type="GO" id="GO:0006826">
    <property type="term" value="P:iron ion transport"/>
    <property type="evidence" value="ECO:0007669"/>
    <property type="project" value="TreeGrafter"/>
</dbReference>
<dbReference type="Pfam" id="PF08022">
    <property type="entry name" value="FAD_binding_8"/>
    <property type="match status" value="1"/>
</dbReference>
<evidence type="ECO:0000256" key="5">
    <source>
        <dbReference type="ARBA" id="ARBA00022982"/>
    </source>
</evidence>
<dbReference type="AlphaFoldDB" id="A0A507QR46"/>
<dbReference type="GO" id="GO:0006879">
    <property type="term" value="P:intracellular iron ion homeostasis"/>
    <property type="evidence" value="ECO:0007669"/>
    <property type="project" value="TreeGrafter"/>
</dbReference>
<keyword evidence="6 10" id="KW-1133">Transmembrane helix</keyword>
<dbReference type="Pfam" id="PF08030">
    <property type="entry name" value="NAD_binding_6"/>
    <property type="match status" value="1"/>
</dbReference>
<evidence type="ECO:0000256" key="2">
    <source>
        <dbReference type="ARBA" id="ARBA00006278"/>
    </source>
</evidence>
<evidence type="ECO:0000256" key="6">
    <source>
        <dbReference type="ARBA" id="ARBA00022989"/>
    </source>
</evidence>
<feature type="transmembrane region" description="Helical" evidence="10">
    <location>
        <begin position="26"/>
        <end position="47"/>
    </location>
</feature>
<evidence type="ECO:0000256" key="10">
    <source>
        <dbReference type="SAM" id="Phobius"/>
    </source>
</evidence>
<feature type="transmembrane region" description="Helical" evidence="10">
    <location>
        <begin position="147"/>
        <end position="169"/>
    </location>
</feature>
<comment type="similarity">
    <text evidence="2">Belongs to the ferric reductase (FRE) family.</text>
</comment>
<evidence type="ECO:0000256" key="1">
    <source>
        <dbReference type="ARBA" id="ARBA00004141"/>
    </source>
</evidence>
<reference evidence="13 14" key="1">
    <citation type="submission" date="2019-06" db="EMBL/GenBank/DDBJ databases">
        <title>Wine fermentation using esterase from Monascus purpureus.</title>
        <authorList>
            <person name="Geng C."/>
            <person name="Zhang Y."/>
        </authorList>
    </citation>
    <scope>NUCLEOTIDE SEQUENCE [LARGE SCALE GENOMIC DNA]</scope>
    <source>
        <strain evidence="13">HQ1</strain>
    </source>
</reference>
<dbReference type="Proteomes" id="UP000319663">
    <property type="component" value="Unassembled WGS sequence"/>
</dbReference>
<dbReference type="CDD" id="cd06186">
    <property type="entry name" value="NOX_Duox_like_FAD_NADP"/>
    <property type="match status" value="1"/>
</dbReference>
<keyword evidence="7" id="KW-0560">Oxidoreductase</keyword>
<evidence type="ECO:0000256" key="9">
    <source>
        <dbReference type="ARBA" id="ARBA00023136"/>
    </source>
</evidence>
<keyword evidence="14" id="KW-1185">Reference proteome</keyword>
<keyword evidence="8" id="KW-0406">Ion transport</keyword>
<dbReference type="InterPro" id="IPR013121">
    <property type="entry name" value="Fe_red_NAD-bd_6"/>
</dbReference>
<dbReference type="GO" id="GO:0005886">
    <property type="term" value="C:plasma membrane"/>
    <property type="evidence" value="ECO:0007669"/>
    <property type="project" value="TreeGrafter"/>
</dbReference>
<keyword evidence="5" id="KW-0249">Electron transport</keyword>
<keyword evidence="11" id="KW-0732">Signal</keyword>
<protein>
    <recommendedName>
        <fullName evidence="12">FAD-binding FR-type domain-containing protein</fullName>
    </recommendedName>
</protein>
<proteinExistence type="inferred from homology"/>
<dbReference type="InterPro" id="IPR013130">
    <property type="entry name" value="Fe3_Rdtase_TM_dom"/>
</dbReference>
<dbReference type="PANTHER" id="PTHR32361">
    <property type="entry name" value="FERRIC/CUPRIC REDUCTASE TRANSMEMBRANE COMPONENT"/>
    <property type="match status" value="1"/>
</dbReference>
<dbReference type="GO" id="GO:0000293">
    <property type="term" value="F:ferric-chelate reductase activity"/>
    <property type="evidence" value="ECO:0007669"/>
    <property type="project" value="UniProtKB-ARBA"/>
</dbReference>
<evidence type="ECO:0000256" key="3">
    <source>
        <dbReference type="ARBA" id="ARBA00022448"/>
    </source>
</evidence>
<feature type="chain" id="PRO_5021379161" description="FAD-binding FR-type domain-containing protein" evidence="11">
    <location>
        <begin position="18"/>
        <end position="421"/>
    </location>
</feature>
<accession>A0A507QR46</accession>
<evidence type="ECO:0000313" key="13">
    <source>
        <dbReference type="EMBL" id="TQB70990.1"/>
    </source>
</evidence>
<dbReference type="InterPro" id="IPR039261">
    <property type="entry name" value="FNR_nucleotide-bd"/>
</dbReference>
<dbReference type="EMBL" id="VIFY01000090">
    <property type="protein sequence ID" value="TQB70990.1"/>
    <property type="molecule type" value="Genomic_DNA"/>
</dbReference>
<organism evidence="13 14">
    <name type="scientific">Monascus purpureus</name>
    <name type="common">Red mold</name>
    <name type="synonym">Monascus anka</name>
    <dbReference type="NCBI Taxonomy" id="5098"/>
    <lineage>
        <taxon>Eukaryota</taxon>
        <taxon>Fungi</taxon>
        <taxon>Dikarya</taxon>
        <taxon>Ascomycota</taxon>
        <taxon>Pezizomycotina</taxon>
        <taxon>Eurotiomycetes</taxon>
        <taxon>Eurotiomycetidae</taxon>
        <taxon>Eurotiales</taxon>
        <taxon>Aspergillaceae</taxon>
        <taxon>Monascus</taxon>
    </lineage>
</organism>
<evidence type="ECO:0000259" key="12">
    <source>
        <dbReference type="PROSITE" id="PS51384"/>
    </source>
</evidence>
<comment type="caution">
    <text evidence="13">The sequence shown here is derived from an EMBL/GenBank/DDBJ whole genome shotgun (WGS) entry which is preliminary data.</text>
</comment>
<evidence type="ECO:0000256" key="8">
    <source>
        <dbReference type="ARBA" id="ARBA00023065"/>
    </source>
</evidence>
<evidence type="ECO:0000313" key="14">
    <source>
        <dbReference type="Proteomes" id="UP000319663"/>
    </source>
</evidence>
<dbReference type="Gene3D" id="3.40.50.80">
    <property type="entry name" value="Nucleotide-binding domain of ferredoxin-NADP reductase (FNR) module"/>
    <property type="match status" value="1"/>
</dbReference>
<dbReference type="InterPro" id="IPR051410">
    <property type="entry name" value="Ferric/Cupric_Reductase"/>
</dbReference>
<feature type="signal peptide" evidence="11">
    <location>
        <begin position="1"/>
        <end position="17"/>
    </location>
</feature>
<dbReference type="PANTHER" id="PTHR32361:SF26">
    <property type="entry name" value="FAD-BINDING 8 DOMAIN-CONTAINING PROTEIN-RELATED"/>
    <property type="match status" value="1"/>
</dbReference>
<feature type="domain" description="FAD-binding FR-type" evidence="12">
    <location>
        <begin position="181"/>
        <end position="294"/>
    </location>
</feature>
<dbReference type="InterPro" id="IPR013112">
    <property type="entry name" value="FAD-bd_8"/>
</dbReference>